<dbReference type="Pfam" id="PF13432">
    <property type="entry name" value="TPR_16"/>
    <property type="match status" value="1"/>
</dbReference>
<protein>
    <submittedName>
        <fullName evidence="8">LONF3-like protein</fullName>
    </submittedName>
</protein>
<gene>
    <name evidence="8" type="ORF">MAR_024989</name>
</gene>
<keyword evidence="1" id="KW-0479">Metal-binding</keyword>
<organism evidence="8 9">
    <name type="scientific">Mya arenaria</name>
    <name type="common">Soft-shell clam</name>
    <dbReference type="NCBI Taxonomy" id="6604"/>
    <lineage>
        <taxon>Eukaryota</taxon>
        <taxon>Metazoa</taxon>
        <taxon>Spiralia</taxon>
        <taxon>Lophotrochozoa</taxon>
        <taxon>Mollusca</taxon>
        <taxon>Bivalvia</taxon>
        <taxon>Autobranchia</taxon>
        <taxon>Heteroconchia</taxon>
        <taxon>Euheterodonta</taxon>
        <taxon>Imparidentia</taxon>
        <taxon>Neoheterodontei</taxon>
        <taxon>Myida</taxon>
        <taxon>Myoidea</taxon>
        <taxon>Myidae</taxon>
        <taxon>Mya</taxon>
    </lineage>
</organism>
<dbReference type="InterPro" id="IPR019734">
    <property type="entry name" value="TPR_rpt"/>
</dbReference>
<dbReference type="CDD" id="cd16514">
    <property type="entry name" value="RING-HC_LONFs_rpt2"/>
    <property type="match status" value="1"/>
</dbReference>
<accession>A0ABY7DUV4</accession>
<dbReference type="InterPro" id="IPR015947">
    <property type="entry name" value="PUA-like_sf"/>
</dbReference>
<dbReference type="PANTHER" id="PTHR23327:SF42">
    <property type="entry name" value="LON PEPTIDASE N-TERMINAL DOMAIN AND RING FINGER PROTEIN C14F5.10C"/>
    <property type="match status" value="1"/>
</dbReference>
<dbReference type="PROSITE" id="PS50089">
    <property type="entry name" value="ZF_RING_2"/>
    <property type="match status" value="2"/>
</dbReference>
<name>A0ABY7DUV4_MYAAR</name>
<evidence type="ECO:0000313" key="8">
    <source>
        <dbReference type="EMBL" id="WAR00617.1"/>
    </source>
</evidence>
<proteinExistence type="predicted"/>
<feature type="domain" description="RING-type" evidence="6">
    <location>
        <begin position="378"/>
        <end position="416"/>
    </location>
</feature>
<dbReference type="InterPro" id="IPR001841">
    <property type="entry name" value="Znf_RING"/>
</dbReference>
<sequence length="676" mass="77301">MVDLAKQAFSSKNFDLAAEIYERSIREYGPKPEFLLGLADCFAKLGQFERAFTAYSKACRVGPMNPKDLKHLVSSLVNTVKQDPLINSEMNKNVVFDCLICRNMLYDPVTIPCGHTFCRQCLVKDASKQCKNCGTKYLYLNISRIKSSVLLSQTIDKWFPEHSKAVEIKKMANDAFQTCRFEEAIRLYTGAMELVPNDHLLWSNRSFALSRLDRNEEALEDADMILQLRPDWPKGYFRRGCALYNLGQYEESVVALLQCLALDSSIETAKDYLSKALHNIILPLSPDNPKATELQRELNPSLLDQLIRTNFDCTVLLPKVTVDTVKRLKDIITDTVNSATNFLEGKDHHQPSQPNLPQGTRKALLKDPSLVCREDFECSLCYRLLHLPVSTPCGHVFCRPCLDKCLDHKTECPLCKSCLAEYLAERRQSVTIAIENIIEAYFPEDCIERMSQHEEEIQELASMGLDSEHDIPIFVCTLAYPYVSCPLHIFEPRYRLMVRQCMESGRRQFGMCVANGDEESQFSEYGCMLEIRDVQFFPDGRSLVDCVGGKRFKVIGKGQRDGYNTAKVEFISDHPVADMEEVRGTSERLYLVCRKWWEELPQVQRAQILQHLGEFPGPETESSYGPNGSAWHWWMLAVLPLDSRIQLAIIAMTSYKERLRALERVLGFLKNKHDSR</sequence>
<dbReference type="PROSITE" id="PS00518">
    <property type="entry name" value="ZF_RING_1"/>
    <property type="match status" value="2"/>
</dbReference>
<evidence type="ECO:0000256" key="2">
    <source>
        <dbReference type="ARBA" id="ARBA00022771"/>
    </source>
</evidence>
<dbReference type="SUPFAM" id="SSF57850">
    <property type="entry name" value="RING/U-box"/>
    <property type="match status" value="2"/>
</dbReference>
<keyword evidence="3" id="KW-0862">Zinc</keyword>
<dbReference type="SUPFAM" id="SSF48452">
    <property type="entry name" value="TPR-like"/>
    <property type="match status" value="2"/>
</dbReference>
<feature type="domain" description="Lon N-terminal" evidence="7">
    <location>
        <begin position="463"/>
        <end position="670"/>
    </location>
</feature>
<keyword evidence="9" id="KW-1185">Reference proteome</keyword>
<dbReference type="PROSITE" id="PS50005">
    <property type="entry name" value="TPR"/>
    <property type="match status" value="1"/>
</dbReference>
<dbReference type="Proteomes" id="UP001164746">
    <property type="component" value="Chromosome 3"/>
</dbReference>
<dbReference type="Gene3D" id="3.30.40.10">
    <property type="entry name" value="Zinc/RING finger domain, C3HC4 (zinc finger)"/>
    <property type="match status" value="2"/>
</dbReference>
<dbReference type="SMART" id="SM00464">
    <property type="entry name" value="LON"/>
    <property type="match status" value="1"/>
</dbReference>
<dbReference type="CDD" id="cd16513">
    <property type="entry name" value="RING-HC_LONFs_rpt1"/>
    <property type="match status" value="1"/>
</dbReference>
<dbReference type="SMART" id="SM00184">
    <property type="entry name" value="RING"/>
    <property type="match status" value="2"/>
</dbReference>
<reference evidence="8" key="1">
    <citation type="submission" date="2022-11" db="EMBL/GenBank/DDBJ databases">
        <title>Centuries of genome instability and evolution in soft-shell clam transmissible cancer (bioRxiv).</title>
        <authorList>
            <person name="Hart S.F.M."/>
            <person name="Yonemitsu M.A."/>
            <person name="Giersch R.M."/>
            <person name="Beal B.F."/>
            <person name="Arriagada G."/>
            <person name="Davis B.W."/>
            <person name="Ostrander E.A."/>
            <person name="Goff S.P."/>
            <person name="Metzger M.J."/>
        </authorList>
    </citation>
    <scope>NUCLEOTIDE SEQUENCE</scope>
    <source>
        <strain evidence="8">MELC-2E11</strain>
        <tissue evidence="8">Siphon/mantle</tissue>
    </source>
</reference>
<evidence type="ECO:0000313" key="9">
    <source>
        <dbReference type="Proteomes" id="UP001164746"/>
    </source>
</evidence>
<dbReference type="SUPFAM" id="SSF88697">
    <property type="entry name" value="PUA domain-like"/>
    <property type="match status" value="1"/>
</dbReference>
<dbReference type="InterPro" id="IPR046336">
    <property type="entry name" value="Lon_prtase_N_sf"/>
</dbReference>
<evidence type="ECO:0000256" key="3">
    <source>
        <dbReference type="ARBA" id="ARBA00022833"/>
    </source>
</evidence>
<evidence type="ECO:0000256" key="5">
    <source>
        <dbReference type="PROSITE-ProRule" id="PRU00339"/>
    </source>
</evidence>
<evidence type="ECO:0000259" key="7">
    <source>
        <dbReference type="PROSITE" id="PS51787"/>
    </source>
</evidence>
<feature type="domain" description="RING-type" evidence="6">
    <location>
        <begin position="98"/>
        <end position="133"/>
    </location>
</feature>
<dbReference type="SMART" id="SM00028">
    <property type="entry name" value="TPR"/>
    <property type="match status" value="4"/>
</dbReference>
<keyword evidence="5" id="KW-0802">TPR repeat</keyword>
<dbReference type="Gene3D" id="2.30.130.40">
    <property type="entry name" value="LON domain-like"/>
    <property type="match status" value="1"/>
</dbReference>
<evidence type="ECO:0000259" key="6">
    <source>
        <dbReference type="PROSITE" id="PS50089"/>
    </source>
</evidence>
<evidence type="ECO:0000256" key="4">
    <source>
        <dbReference type="PROSITE-ProRule" id="PRU00175"/>
    </source>
</evidence>
<dbReference type="InterPro" id="IPR013083">
    <property type="entry name" value="Znf_RING/FYVE/PHD"/>
</dbReference>
<keyword evidence="2 4" id="KW-0863">Zinc-finger</keyword>
<dbReference type="Pfam" id="PF02190">
    <property type="entry name" value="LON_substr_bdg"/>
    <property type="match status" value="1"/>
</dbReference>
<dbReference type="Gene3D" id="1.25.40.10">
    <property type="entry name" value="Tetratricopeptide repeat domain"/>
    <property type="match status" value="2"/>
</dbReference>
<dbReference type="InterPro" id="IPR011990">
    <property type="entry name" value="TPR-like_helical_dom_sf"/>
</dbReference>
<dbReference type="Pfam" id="PF13923">
    <property type="entry name" value="zf-C3HC4_2"/>
    <property type="match status" value="2"/>
</dbReference>
<feature type="repeat" description="TPR" evidence="5">
    <location>
        <begin position="32"/>
        <end position="65"/>
    </location>
</feature>
<dbReference type="Pfam" id="PF13181">
    <property type="entry name" value="TPR_8"/>
    <property type="match status" value="1"/>
</dbReference>
<evidence type="ECO:0000256" key="1">
    <source>
        <dbReference type="ARBA" id="ARBA00022723"/>
    </source>
</evidence>
<dbReference type="PANTHER" id="PTHR23327">
    <property type="entry name" value="RING FINGER PROTEIN 127"/>
    <property type="match status" value="1"/>
</dbReference>
<dbReference type="InterPro" id="IPR003111">
    <property type="entry name" value="Lon_prtase_N"/>
</dbReference>
<dbReference type="InterPro" id="IPR017907">
    <property type="entry name" value="Znf_RING_CS"/>
</dbReference>
<dbReference type="EMBL" id="CP111014">
    <property type="protein sequence ID" value="WAR00617.1"/>
    <property type="molecule type" value="Genomic_DNA"/>
</dbReference>
<dbReference type="PROSITE" id="PS51787">
    <property type="entry name" value="LON_N"/>
    <property type="match status" value="1"/>
</dbReference>